<sequence>MGVGGGCCFVFLFCLFLCLFERKRRGRVWLGRGREALCFFSAVGGGGVAGVGVAAATAAAVERRGYVMPSAKPERQPGQTNAKGCFLGSLILTRRST</sequence>
<proteinExistence type="predicted"/>
<dbReference type="InParanoid" id="A0A3N4KGY3"/>
<keyword evidence="1" id="KW-1133">Transmembrane helix</keyword>
<dbReference type="AlphaFoldDB" id="A0A3N4KGY3"/>
<dbReference type="Proteomes" id="UP000277580">
    <property type="component" value="Unassembled WGS sequence"/>
</dbReference>
<accession>A0A3N4KGY3</accession>
<gene>
    <name evidence="2" type="ORF">P167DRAFT_539143</name>
</gene>
<keyword evidence="3" id="KW-1185">Reference proteome</keyword>
<reference evidence="2 3" key="1">
    <citation type="journal article" date="2018" name="Nat. Ecol. Evol.">
        <title>Pezizomycetes genomes reveal the molecular basis of ectomycorrhizal truffle lifestyle.</title>
        <authorList>
            <person name="Murat C."/>
            <person name="Payen T."/>
            <person name="Noel B."/>
            <person name="Kuo A."/>
            <person name="Morin E."/>
            <person name="Chen J."/>
            <person name="Kohler A."/>
            <person name="Krizsan K."/>
            <person name="Balestrini R."/>
            <person name="Da Silva C."/>
            <person name="Montanini B."/>
            <person name="Hainaut M."/>
            <person name="Levati E."/>
            <person name="Barry K.W."/>
            <person name="Belfiori B."/>
            <person name="Cichocki N."/>
            <person name="Clum A."/>
            <person name="Dockter R.B."/>
            <person name="Fauchery L."/>
            <person name="Guy J."/>
            <person name="Iotti M."/>
            <person name="Le Tacon F."/>
            <person name="Lindquist E.A."/>
            <person name="Lipzen A."/>
            <person name="Malagnac F."/>
            <person name="Mello A."/>
            <person name="Molinier V."/>
            <person name="Miyauchi S."/>
            <person name="Poulain J."/>
            <person name="Riccioni C."/>
            <person name="Rubini A."/>
            <person name="Sitrit Y."/>
            <person name="Splivallo R."/>
            <person name="Traeger S."/>
            <person name="Wang M."/>
            <person name="Zifcakova L."/>
            <person name="Wipf D."/>
            <person name="Zambonelli A."/>
            <person name="Paolocci F."/>
            <person name="Nowrousian M."/>
            <person name="Ottonello S."/>
            <person name="Baldrian P."/>
            <person name="Spatafora J.W."/>
            <person name="Henrissat B."/>
            <person name="Nagy L.G."/>
            <person name="Aury J.M."/>
            <person name="Wincker P."/>
            <person name="Grigoriev I.V."/>
            <person name="Bonfante P."/>
            <person name="Martin F.M."/>
        </authorList>
    </citation>
    <scope>NUCLEOTIDE SEQUENCE [LARGE SCALE GENOMIC DNA]</scope>
    <source>
        <strain evidence="2 3">CCBAS932</strain>
    </source>
</reference>
<feature type="transmembrane region" description="Helical" evidence="1">
    <location>
        <begin position="36"/>
        <end position="61"/>
    </location>
</feature>
<keyword evidence="1" id="KW-0812">Transmembrane</keyword>
<protein>
    <submittedName>
        <fullName evidence="2">Uncharacterized protein</fullName>
    </submittedName>
</protein>
<evidence type="ECO:0000256" key="1">
    <source>
        <dbReference type="SAM" id="Phobius"/>
    </source>
</evidence>
<name>A0A3N4KGY3_9PEZI</name>
<evidence type="ECO:0000313" key="2">
    <source>
        <dbReference type="EMBL" id="RPB08582.1"/>
    </source>
</evidence>
<dbReference type="EMBL" id="ML119161">
    <property type="protein sequence ID" value="RPB08582.1"/>
    <property type="molecule type" value="Genomic_DNA"/>
</dbReference>
<organism evidence="2 3">
    <name type="scientific">Morchella conica CCBAS932</name>
    <dbReference type="NCBI Taxonomy" id="1392247"/>
    <lineage>
        <taxon>Eukaryota</taxon>
        <taxon>Fungi</taxon>
        <taxon>Dikarya</taxon>
        <taxon>Ascomycota</taxon>
        <taxon>Pezizomycotina</taxon>
        <taxon>Pezizomycetes</taxon>
        <taxon>Pezizales</taxon>
        <taxon>Morchellaceae</taxon>
        <taxon>Morchella</taxon>
    </lineage>
</organism>
<evidence type="ECO:0000313" key="3">
    <source>
        <dbReference type="Proteomes" id="UP000277580"/>
    </source>
</evidence>
<keyword evidence="1" id="KW-0472">Membrane</keyword>